<dbReference type="FunFam" id="3.10.110.10:FF:000090">
    <property type="entry name" value="Ubiquitin-conjugating enzyme E2-17 kDa"/>
    <property type="match status" value="1"/>
</dbReference>
<dbReference type="PROSITE" id="PS50127">
    <property type="entry name" value="UBC_2"/>
    <property type="match status" value="1"/>
</dbReference>
<dbReference type="EMBL" id="VLTO01000012">
    <property type="protein sequence ID" value="KAA0175736.1"/>
    <property type="molecule type" value="Genomic_DNA"/>
</dbReference>
<comment type="caution">
    <text evidence="8">The sequence shown here is derived from an EMBL/GenBank/DDBJ whole genome shotgun (WGS) entry which is preliminary data.</text>
</comment>
<evidence type="ECO:0000256" key="5">
    <source>
        <dbReference type="SAM" id="MobiDB-lite"/>
    </source>
</evidence>
<dbReference type="Proteomes" id="UP000322899">
    <property type="component" value="Unassembled WGS sequence"/>
</dbReference>
<evidence type="ECO:0000256" key="2">
    <source>
        <dbReference type="ARBA" id="ARBA00022786"/>
    </source>
</evidence>
<feature type="domain" description="UBC core" evidence="6">
    <location>
        <begin position="44"/>
        <end position="191"/>
    </location>
</feature>
<dbReference type="Pfam" id="PF00179">
    <property type="entry name" value="UQ_con"/>
    <property type="match status" value="1"/>
</dbReference>
<dbReference type="InterPro" id="IPR050113">
    <property type="entry name" value="Ub_conjugating_enzyme"/>
</dbReference>
<dbReference type="EMBL" id="VLTL01000010">
    <property type="protein sequence ID" value="KAA0170891.1"/>
    <property type="molecule type" value="Genomic_DNA"/>
</dbReference>
<dbReference type="SMART" id="SM00212">
    <property type="entry name" value="UBCc"/>
    <property type="match status" value="1"/>
</dbReference>
<name>A0A5A8D967_CAFRO</name>
<dbReference type="Proteomes" id="UP000324907">
    <property type="component" value="Unassembled WGS sequence"/>
</dbReference>
<keyword evidence="4" id="KW-0547">Nucleotide-binding</keyword>
<evidence type="ECO:0000256" key="4">
    <source>
        <dbReference type="RuleBase" id="RU362109"/>
    </source>
</evidence>
<feature type="compositionally biased region" description="Low complexity" evidence="5">
    <location>
        <begin position="1"/>
        <end position="21"/>
    </location>
</feature>
<dbReference type="InterPro" id="IPR016135">
    <property type="entry name" value="UBQ-conjugating_enzyme/RWD"/>
</dbReference>
<dbReference type="Proteomes" id="UP000323011">
    <property type="component" value="Unassembled WGS sequence"/>
</dbReference>
<keyword evidence="1" id="KW-0808">Transferase</keyword>
<feature type="region of interest" description="Disordered" evidence="5">
    <location>
        <begin position="1"/>
        <end position="35"/>
    </location>
</feature>
<evidence type="ECO:0000256" key="3">
    <source>
        <dbReference type="PROSITE-ProRule" id="PRU10133"/>
    </source>
</evidence>
<dbReference type="Proteomes" id="UP000325113">
    <property type="component" value="Unassembled WGS sequence"/>
</dbReference>
<dbReference type="GO" id="GO:0016740">
    <property type="term" value="F:transferase activity"/>
    <property type="evidence" value="ECO:0007669"/>
    <property type="project" value="UniProtKB-KW"/>
</dbReference>
<evidence type="ECO:0000313" key="7">
    <source>
        <dbReference type="EMBL" id="KAA0153381.1"/>
    </source>
</evidence>
<dbReference type="InterPro" id="IPR023313">
    <property type="entry name" value="UBQ-conjugating_AS"/>
</dbReference>
<dbReference type="AlphaFoldDB" id="A0A5A8D967"/>
<evidence type="ECO:0000256" key="1">
    <source>
        <dbReference type="ARBA" id="ARBA00022679"/>
    </source>
</evidence>
<dbReference type="CDD" id="cd23790">
    <property type="entry name" value="UBCc_UBE2A_2B"/>
    <property type="match status" value="1"/>
</dbReference>
<keyword evidence="4" id="KW-0067">ATP-binding</keyword>
<dbReference type="InterPro" id="IPR000608">
    <property type="entry name" value="UBC"/>
</dbReference>
<evidence type="ECO:0000313" key="10">
    <source>
        <dbReference type="EMBL" id="KAA0175736.1"/>
    </source>
</evidence>
<feature type="active site" description="Glycyl thioester intermediate" evidence="3">
    <location>
        <position position="129"/>
    </location>
</feature>
<evidence type="ECO:0000313" key="11">
    <source>
        <dbReference type="Proteomes" id="UP000322899"/>
    </source>
</evidence>
<evidence type="ECO:0000313" key="9">
    <source>
        <dbReference type="EMBL" id="KAA0170891.1"/>
    </source>
</evidence>
<evidence type="ECO:0000313" key="14">
    <source>
        <dbReference type="Proteomes" id="UP000325113"/>
    </source>
</evidence>
<organism evidence="8 14">
    <name type="scientific">Cafeteria roenbergensis</name>
    <name type="common">Marine flagellate</name>
    <dbReference type="NCBI Taxonomy" id="33653"/>
    <lineage>
        <taxon>Eukaryota</taxon>
        <taxon>Sar</taxon>
        <taxon>Stramenopiles</taxon>
        <taxon>Bigyra</taxon>
        <taxon>Opalozoa</taxon>
        <taxon>Bicosoecida</taxon>
        <taxon>Cafeteriaceae</taxon>
        <taxon>Cafeteria</taxon>
    </lineage>
</organism>
<evidence type="ECO:0000313" key="12">
    <source>
        <dbReference type="Proteomes" id="UP000323011"/>
    </source>
</evidence>
<dbReference type="PANTHER" id="PTHR24067">
    <property type="entry name" value="UBIQUITIN-CONJUGATING ENZYME E2"/>
    <property type="match status" value="1"/>
</dbReference>
<evidence type="ECO:0000313" key="13">
    <source>
        <dbReference type="Proteomes" id="UP000324907"/>
    </source>
</evidence>
<dbReference type="GO" id="GO:0005524">
    <property type="term" value="F:ATP binding"/>
    <property type="evidence" value="ECO:0007669"/>
    <property type="project" value="UniProtKB-UniRule"/>
</dbReference>
<dbReference type="SUPFAM" id="SSF54495">
    <property type="entry name" value="UBC-like"/>
    <property type="match status" value="1"/>
</dbReference>
<dbReference type="OMA" id="YVWNATI"/>
<dbReference type="OrthoDB" id="9984419at2759"/>
<dbReference type="Gene3D" id="3.10.110.10">
    <property type="entry name" value="Ubiquitin Conjugating Enzyme"/>
    <property type="match status" value="1"/>
</dbReference>
<sequence length="192" mass="20702">MADDAPVVPRPAAAAAASSDGSSGGTGSGTGAAATGASVARRKVAMLRLASDLRRMADDAAPGVSASPVSEDNIFQWNATVVGPDESPWEGGIFSLRLTFPDQYPEKPPRIRFTCDMFHPNVYPDGSICLDIIQDLWKPIYTVDMLLTSIQSLLTDPNIDSPANVEAARLYRSDMKQYKRRVRRNAAKTVEC</sequence>
<protein>
    <recommendedName>
        <fullName evidence="6">UBC core domain-containing protein</fullName>
    </recommendedName>
</protein>
<evidence type="ECO:0000313" key="8">
    <source>
        <dbReference type="EMBL" id="KAA0161094.1"/>
    </source>
</evidence>
<keyword evidence="12" id="KW-1185">Reference proteome</keyword>
<evidence type="ECO:0000259" key="6">
    <source>
        <dbReference type="PROSITE" id="PS50127"/>
    </source>
</evidence>
<reference evidence="11 12" key="1">
    <citation type="submission" date="2019-07" db="EMBL/GenBank/DDBJ databases">
        <title>Genomes of Cafeteria roenbergensis.</title>
        <authorList>
            <person name="Fischer M.G."/>
            <person name="Hackl T."/>
            <person name="Roman M."/>
        </authorList>
    </citation>
    <scope>NUCLEOTIDE SEQUENCE [LARGE SCALE GENOMIC DNA]</scope>
    <source>
        <strain evidence="7 12">BVI</strain>
        <strain evidence="8 14">Cflag</strain>
        <strain evidence="10 11">E4-10P</strain>
        <strain evidence="9 13">RCC970-E3</strain>
    </source>
</reference>
<comment type="similarity">
    <text evidence="4">Belongs to the ubiquitin-conjugating enzyme family.</text>
</comment>
<dbReference type="PROSITE" id="PS00183">
    <property type="entry name" value="UBC_1"/>
    <property type="match status" value="1"/>
</dbReference>
<keyword evidence="2 4" id="KW-0833">Ubl conjugation pathway</keyword>
<dbReference type="EMBL" id="VLTM01000038">
    <property type="protein sequence ID" value="KAA0161094.1"/>
    <property type="molecule type" value="Genomic_DNA"/>
</dbReference>
<accession>A0A5A8D967</accession>
<gene>
    <name evidence="10" type="ORF">FNF27_02822</name>
    <name evidence="9" type="ORF">FNF28_01164</name>
    <name evidence="7" type="ORF">FNF29_03198</name>
    <name evidence="8" type="ORF">FNF31_03935</name>
</gene>
<proteinExistence type="inferred from homology"/>
<dbReference type="EMBL" id="VLTN01000016">
    <property type="protein sequence ID" value="KAA0153381.1"/>
    <property type="molecule type" value="Genomic_DNA"/>
</dbReference>